<dbReference type="EMBL" id="AWWV01010851">
    <property type="protein sequence ID" value="OMO76746.1"/>
    <property type="molecule type" value="Genomic_DNA"/>
</dbReference>
<evidence type="ECO:0000313" key="2">
    <source>
        <dbReference type="EMBL" id="OMO76746.1"/>
    </source>
</evidence>
<sequence length="193" mass="21161">MSAIVRSHLKLEDIVCKPPISGPIYEPPIYAPKPPQRKPPERKAPISGPGSEPPIYALPGCKSSISGPISEPPISDPKSPRISEPPISDKSTPISEHRIPPGDFVLPPPISEPPNIERIIPGHFVEALVPKPMSIKSEDPDYILKYEDRESIGFDFICGKIQPIHDEDFSEMFGLDALCVIAIASFNRKSVRS</sequence>
<name>A0A1R3I2C8_COCAP</name>
<evidence type="ECO:0000313" key="3">
    <source>
        <dbReference type="Proteomes" id="UP000188268"/>
    </source>
</evidence>
<accession>A0A1R3I2C8</accession>
<feature type="region of interest" description="Disordered" evidence="1">
    <location>
        <begin position="17"/>
        <end position="103"/>
    </location>
</feature>
<gene>
    <name evidence="2" type="ORF">CCACVL1_15449</name>
</gene>
<comment type="caution">
    <text evidence="2">The sequence shown here is derived from an EMBL/GenBank/DDBJ whole genome shotgun (WGS) entry which is preliminary data.</text>
</comment>
<organism evidence="2 3">
    <name type="scientific">Corchorus capsularis</name>
    <name type="common">Jute</name>
    <dbReference type="NCBI Taxonomy" id="210143"/>
    <lineage>
        <taxon>Eukaryota</taxon>
        <taxon>Viridiplantae</taxon>
        <taxon>Streptophyta</taxon>
        <taxon>Embryophyta</taxon>
        <taxon>Tracheophyta</taxon>
        <taxon>Spermatophyta</taxon>
        <taxon>Magnoliopsida</taxon>
        <taxon>eudicotyledons</taxon>
        <taxon>Gunneridae</taxon>
        <taxon>Pentapetalae</taxon>
        <taxon>rosids</taxon>
        <taxon>malvids</taxon>
        <taxon>Malvales</taxon>
        <taxon>Malvaceae</taxon>
        <taxon>Grewioideae</taxon>
        <taxon>Apeibeae</taxon>
        <taxon>Corchorus</taxon>
    </lineage>
</organism>
<proteinExistence type="predicted"/>
<evidence type="ECO:0000256" key="1">
    <source>
        <dbReference type="SAM" id="MobiDB-lite"/>
    </source>
</evidence>
<reference evidence="2 3" key="1">
    <citation type="submission" date="2013-09" db="EMBL/GenBank/DDBJ databases">
        <title>Corchorus capsularis genome sequencing.</title>
        <authorList>
            <person name="Alam M."/>
            <person name="Haque M.S."/>
            <person name="Islam M.S."/>
            <person name="Emdad E.M."/>
            <person name="Islam M.M."/>
            <person name="Ahmed B."/>
            <person name="Halim A."/>
            <person name="Hossen Q.M.M."/>
            <person name="Hossain M.Z."/>
            <person name="Ahmed R."/>
            <person name="Khan M.M."/>
            <person name="Islam R."/>
            <person name="Rashid M.M."/>
            <person name="Khan S.A."/>
            <person name="Rahman M.S."/>
            <person name="Alam M."/>
        </authorList>
    </citation>
    <scope>NUCLEOTIDE SEQUENCE [LARGE SCALE GENOMIC DNA]</scope>
    <source>
        <strain evidence="3">cv. CVL-1</strain>
        <tissue evidence="2">Whole seedling</tissue>
    </source>
</reference>
<dbReference type="Proteomes" id="UP000188268">
    <property type="component" value="Unassembled WGS sequence"/>
</dbReference>
<protein>
    <submittedName>
        <fullName evidence="2">Uncharacterized protein</fullName>
    </submittedName>
</protein>
<dbReference type="Gramene" id="OMO76746">
    <property type="protein sequence ID" value="OMO76746"/>
    <property type="gene ID" value="CCACVL1_15449"/>
</dbReference>
<dbReference type="AlphaFoldDB" id="A0A1R3I2C8"/>
<feature type="compositionally biased region" description="Pro residues" evidence="1">
    <location>
        <begin position="25"/>
        <end position="34"/>
    </location>
</feature>
<keyword evidence="3" id="KW-1185">Reference proteome</keyword>